<dbReference type="SUPFAM" id="SSF51604">
    <property type="entry name" value="Enolase C-terminal domain-like"/>
    <property type="match status" value="1"/>
</dbReference>
<feature type="binding site" evidence="6">
    <location>
        <position position="217"/>
    </location>
    <ligand>
        <name>Mg(2+)</name>
        <dbReference type="ChEBI" id="CHEBI:18420"/>
    </ligand>
</feature>
<dbReference type="Gene3D" id="3.30.390.10">
    <property type="entry name" value="Enolase-like, N-terminal domain"/>
    <property type="match status" value="1"/>
</dbReference>
<dbReference type="GO" id="GO:0006518">
    <property type="term" value="P:peptide metabolic process"/>
    <property type="evidence" value="ECO:0007669"/>
    <property type="project" value="UniProtKB-ARBA"/>
</dbReference>
<dbReference type="AlphaFoldDB" id="A0A5M8QYF0"/>
<dbReference type="RefSeq" id="WP_139012280.1">
    <property type="nucleotide sequence ID" value="NZ_VBSN01000038.1"/>
</dbReference>
<evidence type="ECO:0000256" key="3">
    <source>
        <dbReference type="ARBA" id="ARBA00022842"/>
    </source>
</evidence>
<evidence type="ECO:0000259" key="8">
    <source>
        <dbReference type="SMART" id="SM00922"/>
    </source>
</evidence>
<comment type="caution">
    <text evidence="9">The sequence shown here is derived from an EMBL/GenBank/DDBJ whole genome shotgun (WGS) entry which is preliminary data.</text>
</comment>
<dbReference type="EC" id="5.1.1.-" evidence="7"/>
<dbReference type="GO" id="GO:0016855">
    <property type="term" value="F:racemase and epimerase activity, acting on amino acids and derivatives"/>
    <property type="evidence" value="ECO:0007669"/>
    <property type="project" value="UniProtKB-UniRule"/>
</dbReference>
<comment type="similarity">
    <text evidence="1 7">Belongs to the mandelate racemase/muconate lactonizing enzyme family.</text>
</comment>
<dbReference type="SFLD" id="SFLDG00180">
    <property type="entry name" value="muconate_cycloisomerase"/>
    <property type="match status" value="1"/>
</dbReference>
<evidence type="ECO:0000256" key="7">
    <source>
        <dbReference type="RuleBase" id="RU366006"/>
    </source>
</evidence>
<dbReference type="InterPro" id="IPR029065">
    <property type="entry name" value="Enolase_C-like"/>
</dbReference>
<evidence type="ECO:0000313" key="10">
    <source>
        <dbReference type="Proteomes" id="UP000323994"/>
    </source>
</evidence>
<evidence type="ECO:0000256" key="5">
    <source>
        <dbReference type="PIRSR" id="PIRSR634603-1"/>
    </source>
</evidence>
<dbReference type="InterPro" id="IPR034603">
    <property type="entry name" value="Dipeptide_epimerase"/>
</dbReference>
<keyword evidence="10" id="KW-1185">Reference proteome</keyword>
<feature type="active site" description="Proton acceptor; specific for (R)-substrate epimerization" evidence="5">
    <location>
        <position position="163"/>
    </location>
</feature>
<sequence>MNIKTVRAYPKSIPLKKPYTIARETIHTAEIIFLEIHLSNGICGKGAANPDPEVIGETHLQTLANLHSDEVQSGLAGKDIREFHALISHFRKLYPQFPATMAAIDIALHDAFGKWIGLPIVDFYGRHHSKMLTSVTIGIKDVAATLQEAQEYKSQGFKVLKVKTGIDAEEDAERIIRLFETFGDYFTIRVDANEGYTAENLRYFLDKTSFLPLELTEQPFHPRMNMELMQFPEPIRKKLAADESLKDARTALQLAQAGLFGIFNIKLMKCGGITAAFEIESIARQADIALFWGCNDESSISISAALHAAFACAHTRYLDLDGSFDLLEDSDHSGFILEDGSLSILSRPGIS</sequence>
<feature type="binding site" evidence="6">
    <location>
        <position position="191"/>
    </location>
    <ligand>
        <name>Mg(2+)</name>
        <dbReference type="ChEBI" id="CHEBI:18420"/>
    </ligand>
</feature>
<accession>A0A5M8QYF0</accession>
<keyword evidence="3 6" id="KW-0460">Magnesium</keyword>
<dbReference type="Pfam" id="PF02746">
    <property type="entry name" value="MR_MLE_N"/>
    <property type="match status" value="1"/>
</dbReference>
<dbReference type="SUPFAM" id="SSF54826">
    <property type="entry name" value="Enolase N-terminal domain-like"/>
    <property type="match status" value="1"/>
</dbReference>
<protein>
    <recommendedName>
        <fullName evidence="7">Dipeptide epimerase</fullName>
        <ecNumber evidence="7">5.1.1.-</ecNumber>
    </recommendedName>
</protein>
<dbReference type="GO" id="GO:0000287">
    <property type="term" value="F:magnesium ion binding"/>
    <property type="evidence" value="ECO:0007669"/>
    <property type="project" value="UniProtKB-ARBA"/>
</dbReference>
<evidence type="ECO:0000256" key="1">
    <source>
        <dbReference type="ARBA" id="ARBA00008031"/>
    </source>
</evidence>
<dbReference type="OrthoDB" id="9775391at2"/>
<gene>
    <name evidence="9" type="ORF">FEM33_12085</name>
</gene>
<dbReference type="InterPro" id="IPR013341">
    <property type="entry name" value="Mandelate_racemase_N_dom"/>
</dbReference>
<evidence type="ECO:0000256" key="4">
    <source>
        <dbReference type="ARBA" id="ARBA00023235"/>
    </source>
</evidence>
<dbReference type="Pfam" id="PF13378">
    <property type="entry name" value="MR_MLE_C"/>
    <property type="match status" value="1"/>
</dbReference>
<dbReference type="Proteomes" id="UP000323994">
    <property type="component" value="Unassembled WGS sequence"/>
</dbReference>
<dbReference type="SFLD" id="SFLDS00001">
    <property type="entry name" value="Enolase"/>
    <property type="match status" value="1"/>
</dbReference>
<feature type="domain" description="Mandelate racemase/muconate lactonizing enzyme C-terminal" evidence="8">
    <location>
        <begin position="142"/>
        <end position="236"/>
    </location>
</feature>
<dbReference type="SMART" id="SM00922">
    <property type="entry name" value="MR_MLE"/>
    <property type="match status" value="1"/>
</dbReference>
<dbReference type="CDD" id="cd03319">
    <property type="entry name" value="L-Ala-DL-Glu_epimerase"/>
    <property type="match status" value="1"/>
</dbReference>
<evidence type="ECO:0000256" key="6">
    <source>
        <dbReference type="PIRSR" id="PIRSR634603-3"/>
    </source>
</evidence>
<proteinExistence type="inferred from homology"/>
<dbReference type="PANTHER" id="PTHR48073:SF2">
    <property type="entry name" value="O-SUCCINYLBENZOATE SYNTHASE"/>
    <property type="match status" value="1"/>
</dbReference>
<comment type="cofactor">
    <cofactor evidence="6 7">
        <name>Mg(2+)</name>
        <dbReference type="ChEBI" id="CHEBI:18420"/>
    </cofactor>
    <text evidence="6 7">Binds 1 Mg(2+) ion per subunit.</text>
</comment>
<organism evidence="9 10">
    <name type="scientific">Dyadobacter flavalbus</name>
    <dbReference type="NCBI Taxonomy" id="2579942"/>
    <lineage>
        <taxon>Bacteria</taxon>
        <taxon>Pseudomonadati</taxon>
        <taxon>Bacteroidota</taxon>
        <taxon>Cytophagia</taxon>
        <taxon>Cytophagales</taxon>
        <taxon>Spirosomataceae</taxon>
        <taxon>Dyadobacter</taxon>
    </lineage>
</organism>
<feature type="active site" description="Proton acceptor; specific for (S)-substrate epimerization" evidence="5">
    <location>
        <position position="266"/>
    </location>
</feature>
<dbReference type="InterPro" id="IPR029017">
    <property type="entry name" value="Enolase-like_N"/>
</dbReference>
<reference evidence="9 10" key="1">
    <citation type="submission" date="2019-05" db="EMBL/GenBank/DDBJ databases">
        <authorList>
            <person name="Qu J.-H."/>
        </authorList>
    </citation>
    <scope>NUCLEOTIDE SEQUENCE [LARGE SCALE GENOMIC DNA]</scope>
    <source>
        <strain evidence="9 10">NS28</strain>
    </source>
</reference>
<feature type="binding site" evidence="6">
    <location>
        <position position="242"/>
    </location>
    <ligand>
        <name>Mg(2+)</name>
        <dbReference type="ChEBI" id="CHEBI:18420"/>
    </ligand>
</feature>
<dbReference type="Gene3D" id="3.20.20.120">
    <property type="entry name" value="Enolase-like C-terminal domain"/>
    <property type="match status" value="1"/>
</dbReference>
<dbReference type="EMBL" id="VBSN01000038">
    <property type="protein sequence ID" value="KAA6439022.1"/>
    <property type="molecule type" value="Genomic_DNA"/>
</dbReference>
<name>A0A5M8QYF0_9BACT</name>
<evidence type="ECO:0000256" key="2">
    <source>
        <dbReference type="ARBA" id="ARBA00022723"/>
    </source>
</evidence>
<keyword evidence="4 7" id="KW-0413">Isomerase</keyword>
<dbReference type="InterPro" id="IPR036849">
    <property type="entry name" value="Enolase-like_C_sf"/>
</dbReference>
<dbReference type="InterPro" id="IPR013342">
    <property type="entry name" value="Mandelate_racemase_C"/>
</dbReference>
<dbReference type="PANTHER" id="PTHR48073">
    <property type="entry name" value="O-SUCCINYLBENZOATE SYNTHASE-RELATED"/>
    <property type="match status" value="1"/>
</dbReference>
<keyword evidence="2 6" id="KW-0479">Metal-binding</keyword>
<evidence type="ECO:0000313" key="9">
    <source>
        <dbReference type="EMBL" id="KAA6439022.1"/>
    </source>
</evidence>